<gene>
    <name evidence="2" type="ORF">BDZ90DRAFT_165267</name>
</gene>
<evidence type="ECO:0000313" key="2">
    <source>
        <dbReference type="EMBL" id="PWN28205.1"/>
    </source>
</evidence>
<dbReference type="Proteomes" id="UP000245884">
    <property type="component" value="Unassembled WGS sequence"/>
</dbReference>
<feature type="compositionally biased region" description="Polar residues" evidence="1">
    <location>
        <begin position="122"/>
        <end position="131"/>
    </location>
</feature>
<feature type="compositionally biased region" description="Polar residues" evidence="1">
    <location>
        <begin position="145"/>
        <end position="155"/>
    </location>
</feature>
<name>A0A316UYI8_9BASI</name>
<evidence type="ECO:0000313" key="3">
    <source>
        <dbReference type="Proteomes" id="UP000245884"/>
    </source>
</evidence>
<dbReference type="AlphaFoldDB" id="A0A316UYI8"/>
<organism evidence="2 3">
    <name type="scientific">Jaminaea rosea</name>
    <dbReference type="NCBI Taxonomy" id="1569628"/>
    <lineage>
        <taxon>Eukaryota</taxon>
        <taxon>Fungi</taxon>
        <taxon>Dikarya</taxon>
        <taxon>Basidiomycota</taxon>
        <taxon>Ustilaginomycotina</taxon>
        <taxon>Exobasidiomycetes</taxon>
        <taxon>Microstromatales</taxon>
        <taxon>Microstromatales incertae sedis</taxon>
        <taxon>Jaminaea</taxon>
    </lineage>
</organism>
<keyword evidence="3" id="KW-1185">Reference proteome</keyword>
<proteinExistence type="predicted"/>
<dbReference type="RefSeq" id="XP_025362817.1">
    <property type="nucleotide sequence ID" value="XM_025503640.1"/>
</dbReference>
<feature type="region of interest" description="Disordered" evidence="1">
    <location>
        <begin position="59"/>
        <end position="95"/>
    </location>
</feature>
<protein>
    <submittedName>
        <fullName evidence="2">Uncharacterized protein</fullName>
    </submittedName>
</protein>
<evidence type="ECO:0000256" key="1">
    <source>
        <dbReference type="SAM" id="MobiDB-lite"/>
    </source>
</evidence>
<accession>A0A316UYI8</accession>
<dbReference type="GeneID" id="37025463"/>
<feature type="region of interest" description="Disordered" evidence="1">
    <location>
        <begin position="120"/>
        <end position="155"/>
    </location>
</feature>
<sequence length="155" mass="17234">MDEKERTRSSATAVLVCLSVCLTSMPLSSASVDRRRRVLSWTARRGVRLLLGLVRLSVSPPPRCPLRARQQRLAGPGSPSRDGRPRRSSAPLLPAVDGVTLRPTHLSRAHLELGGPFPFRPTQRNIISTNSRLERRGPRTPRACRSQSSLRYHCP</sequence>
<reference evidence="2 3" key="1">
    <citation type="journal article" date="2018" name="Mol. Biol. Evol.">
        <title>Broad Genomic Sampling Reveals a Smut Pathogenic Ancestry of the Fungal Clade Ustilaginomycotina.</title>
        <authorList>
            <person name="Kijpornyongpan T."/>
            <person name="Mondo S.J."/>
            <person name="Barry K."/>
            <person name="Sandor L."/>
            <person name="Lee J."/>
            <person name="Lipzen A."/>
            <person name="Pangilinan J."/>
            <person name="LaButti K."/>
            <person name="Hainaut M."/>
            <person name="Henrissat B."/>
            <person name="Grigoriev I.V."/>
            <person name="Spatafora J.W."/>
            <person name="Aime M.C."/>
        </authorList>
    </citation>
    <scope>NUCLEOTIDE SEQUENCE [LARGE SCALE GENOMIC DNA]</scope>
    <source>
        <strain evidence="2 3">MCA 5214</strain>
    </source>
</reference>
<dbReference type="EMBL" id="KZ819666">
    <property type="protein sequence ID" value="PWN28205.1"/>
    <property type="molecule type" value="Genomic_DNA"/>
</dbReference>